<organism evidence="2 3">
    <name type="scientific">Canavalia gladiata</name>
    <name type="common">Sword bean</name>
    <name type="synonym">Dolichos gladiatus</name>
    <dbReference type="NCBI Taxonomy" id="3824"/>
    <lineage>
        <taxon>Eukaryota</taxon>
        <taxon>Viridiplantae</taxon>
        <taxon>Streptophyta</taxon>
        <taxon>Embryophyta</taxon>
        <taxon>Tracheophyta</taxon>
        <taxon>Spermatophyta</taxon>
        <taxon>Magnoliopsida</taxon>
        <taxon>eudicotyledons</taxon>
        <taxon>Gunneridae</taxon>
        <taxon>Pentapetalae</taxon>
        <taxon>rosids</taxon>
        <taxon>fabids</taxon>
        <taxon>Fabales</taxon>
        <taxon>Fabaceae</taxon>
        <taxon>Papilionoideae</taxon>
        <taxon>50 kb inversion clade</taxon>
        <taxon>NPAAA clade</taxon>
        <taxon>indigoferoid/millettioid clade</taxon>
        <taxon>Phaseoleae</taxon>
        <taxon>Canavalia</taxon>
    </lineage>
</organism>
<evidence type="ECO:0000256" key="1">
    <source>
        <dbReference type="SAM" id="MobiDB-lite"/>
    </source>
</evidence>
<evidence type="ECO:0000313" key="3">
    <source>
        <dbReference type="Proteomes" id="UP001367508"/>
    </source>
</evidence>
<protein>
    <submittedName>
        <fullName evidence="2">Uncharacterized protein</fullName>
    </submittedName>
</protein>
<dbReference type="EMBL" id="JAYMYQ010000002">
    <property type="protein sequence ID" value="KAK7351951.1"/>
    <property type="molecule type" value="Genomic_DNA"/>
</dbReference>
<feature type="compositionally biased region" description="Basic and acidic residues" evidence="1">
    <location>
        <begin position="19"/>
        <end position="29"/>
    </location>
</feature>
<proteinExistence type="predicted"/>
<name>A0AAN9QYI3_CANGL</name>
<dbReference type="AlphaFoldDB" id="A0AAN9QYI3"/>
<evidence type="ECO:0000313" key="2">
    <source>
        <dbReference type="EMBL" id="KAK7351951.1"/>
    </source>
</evidence>
<feature type="region of interest" description="Disordered" evidence="1">
    <location>
        <begin position="1"/>
        <end position="29"/>
    </location>
</feature>
<feature type="compositionally biased region" description="Polar residues" evidence="1">
    <location>
        <begin position="1"/>
        <end position="18"/>
    </location>
</feature>
<sequence length="108" mass="12708">MENDSQESNLESDFSDQSKPSKTEEIKASEIMREEVQKILVHGFPLYEIVKQSRRRTSKSISVSEKEERSITESDQKKWERRGRRACIELRVETQRVLCPNTQIGFNF</sequence>
<gene>
    <name evidence="2" type="ORF">VNO77_11743</name>
</gene>
<accession>A0AAN9QYI3</accession>
<keyword evidence="3" id="KW-1185">Reference proteome</keyword>
<reference evidence="2 3" key="1">
    <citation type="submission" date="2024-01" db="EMBL/GenBank/DDBJ databases">
        <title>The genomes of 5 underutilized Papilionoideae crops provide insights into root nodulation and disease resistanc.</title>
        <authorList>
            <person name="Jiang F."/>
        </authorList>
    </citation>
    <scope>NUCLEOTIDE SEQUENCE [LARGE SCALE GENOMIC DNA]</scope>
    <source>
        <strain evidence="2">LVBAO_FW01</strain>
        <tissue evidence="2">Leaves</tissue>
    </source>
</reference>
<dbReference type="Proteomes" id="UP001367508">
    <property type="component" value="Unassembled WGS sequence"/>
</dbReference>
<comment type="caution">
    <text evidence="2">The sequence shown here is derived from an EMBL/GenBank/DDBJ whole genome shotgun (WGS) entry which is preliminary data.</text>
</comment>